<accession>A0A8S5RFC0</accession>
<sequence length="54" mass="6112">MADKRYNIWWSVSWTNCGLSKRAKRTAGTGRKAPFGTISRLRIGKGCPPLYRTP</sequence>
<dbReference type="EMBL" id="BK059102">
    <property type="protein sequence ID" value="DAE30086.1"/>
    <property type="molecule type" value="Genomic_DNA"/>
</dbReference>
<organism evidence="1">
    <name type="scientific">virus sp. ctQmo6</name>
    <dbReference type="NCBI Taxonomy" id="2827990"/>
    <lineage>
        <taxon>Viruses</taxon>
    </lineage>
</organism>
<reference evidence="1" key="1">
    <citation type="journal article" date="2021" name="Proc. Natl. Acad. Sci. U.S.A.">
        <title>A Catalog of Tens of Thousands of Viruses from Human Metagenomes Reveals Hidden Associations with Chronic Diseases.</title>
        <authorList>
            <person name="Tisza M.J."/>
            <person name="Buck C.B."/>
        </authorList>
    </citation>
    <scope>NUCLEOTIDE SEQUENCE</scope>
    <source>
        <strain evidence="1">CtQmo6</strain>
    </source>
</reference>
<evidence type="ECO:0000313" key="1">
    <source>
        <dbReference type="EMBL" id="DAE30086.1"/>
    </source>
</evidence>
<proteinExistence type="predicted"/>
<protein>
    <submittedName>
        <fullName evidence="1">Uncharacterized protein</fullName>
    </submittedName>
</protein>
<name>A0A8S5RFC0_9VIRU</name>